<evidence type="ECO:0000256" key="8">
    <source>
        <dbReference type="ARBA" id="ARBA00022982"/>
    </source>
</evidence>
<keyword evidence="3" id="KW-0813">Transport</keyword>
<keyword evidence="9 13" id="KW-1133">Transmembrane helix</keyword>
<evidence type="ECO:0000256" key="3">
    <source>
        <dbReference type="ARBA" id="ARBA00022448"/>
    </source>
</evidence>
<keyword evidence="16" id="KW-1185">Reference proteome</keyword>
<dbReference type="PANTHER" id="PTHR30529:SF3">
    <property type="entry name" value="CYTOCHROME B561 HOMOLOG 1"/>
    <property type="match status" value="1"/>
</dbReference>
<dbReference type="SUPFAM" id="SSF81342">
    <property type="entry name" value="Transmembrane di-heme cytochromes"/>
    <property type="match status" value="1"/>
</dbReference>
<evidence type="ECO:0000313" key="16">
    <source>
        <dbReference type="Proteomes" id="UP000321583"/>
    </source>
</evidence>
<feature type="transmembrane region" description="Helical" evidence="13">
    <location>
        <begin position="50"/>
        <end position="67"/>
    </location>
</feature>
<protein>
    <submittedName>
        <fullName evidence="15">Cytochrome b561</fullName>
    </submittedName>
</protein>
<evidence type="ECO:0000256" key="13">
    <source>
        <dbReference type="SAM" id="Phobius"/>
    </source>
</evidence>
<keyword evidence="7" id="KW-0479">Metal-binding</keyword>
<evidence type="ECO:0000256" key="5">
    <source>
        <dbReference type="ARBA" id="ARBA00022617"/>
    </source>
</evidence>
<dbReference type="GO" id="GO:0046872">
    <property type="term" value="F:metal ion binding"/>
    <property type="evidence" value="ECO:0007669"/>
    <property type="project" value="UniProtKB-KW"/>
</dbReference>
<name>A0A562D336_9GAMM</name>
<evidence type="ECO:0000256" key="9">
    <source>
        <dbReference type="ARBA" id="ARBA00022989"/>
    </source>
</evidence>
<sequence>MAIQSSRYRPSLIALHWLTLVLLAAVYATMELRGLFPRGSVPRDLMKTSHYFLGLAVFCLTWVRLGLRATGTTPPILPEPPRWQLLLARLVALALYALMLAMPVLGYLVLNAHGVAPSLGGWSLPVLFEPGPELGGQLEAWHEGIATAGYWLVGLHAAAAIYHHHVRHDDTLVRMSLRG</sequence>
<evidence type="ECO:0000256" key="7">
    <source>
        <dbReference type="ARBA" id="ARBA00022723"/>
    </source>
</evidence>
<dbReference type="AlphaFoldDB" id="A0A562D336"/>
<keyword evidence="6 13" id="KW-0812">Transmembrane</keyword>
<dbReference type="PANTHER" id="PTHR30529">
    <property type="entry name" value="CYTOCHROME B561"/>
    <property type="match status" value="1"/>
</dbReference>
<comment type="similarity">
    <text evidence="12">Belongs to the cytochrome b561 family.</text>
</comment>
<dbReference type="OrthoDB" id="8589936at2"/>
<keyword evidence="11 13" id="KW-0472">Membrane</keyword>
<dbReference type="Pfam" id="PF01292">
    <property type="entry name" value="Ni_hydr_CYTB"/>
    <property type="match status" value="1"/>
</dbReference>
<dbReference type="InterPro" id="IPR011577">
    <property type="entry name" value="Cyt_b561_bac/Ni-Hgenase"/>
</dbReference>
<evidence type="ECO:0000256" key="1">
    <source>
        <dbReference type="ARBA" id="ARBA00001970"/>
    </source>
</evidence>
<dbReference type="InterPro" id="IPR016174">
    <property type="entry name" value="Di-haem_cyt_TM"/>
</dbReference>
<organism evidence="15 16">
    <name type="scientific">Pseudoxanthomonas taiwanensis J19</name>
    <dbReference type="NCBI Taxonomy" id="935569"/>
    <lineage>
        <taxon>Bacteria</taxon>
        <taxon>Pseudomonadati</taxon>
        <taxon>Pseudomonadota</taxon>
        <taxon>Gammaproteobacteria</taxon>
        <taxon>Lysobacterales</taxon>
        <taxon>Lysobacteraceae</taxon>
        <taxon>Pseudoxanthomonas</taxon>
    </lineage>
</organism>
<comment type="caution">
    <text evidence="15">The sequence shown here is derived from an EMBL/GenBank/DDBJ whole genome shotgun (WGS) entry which is preliminary data.</text>
</comment>
<evidence type="ECO:0000256" key="4">
    <source>
        <dbReference type="ARBA" id="ARBA00022475"/>
    </source>
</evidence>
<gene>
    <name evidence="15" type="ORF">L613_007400000020</name>
</gene>
<dbReference type="GO" id="GO:0022904">
    <property type="term" value="P:respiratory electron transport chain"/>
    <property type="evidence" value="ECO:0007669"/>
    <property type="project" value="InterPro"/>
</dbReference>
<keyword evidence="10" id="KW-0408">Iron</keyword>
<dbReference type="Proteomes" id="UP000321583">
    <property type="component" value="Unassembled WGS sequence"/>
</dbReference>
<comment type="cofactor">
    <cofactor evidence="1">
        <name>heme b</name>
        <dbReference type="ChEBI" id="CHEBI:60344"/>
    </cofactor>
</comment>
<evidence type="ECO:0000256" key="12">
    <source>
        <dbReference type="ARBA" id="ARBA00037975"/>
    </source>
</evidence>
<keyword evidence="5" id="KW-0349">Heme</keyword>
<dbReference type="InterPro" id="IPR052168">
    <property type="entry name" value="Cytochrome_b561_oxidase"/>
</dbReference>
<dbReference type="RefSeq" id="WP_050992215.1">
    <property type="nucleotide sequence ID" value="NZ_VLJS01000107.1"/>
</dbReference>
<accession>A0A562D336</accession>
<evidence type="ECO:0000313" key="15">
    <source>
        <dbReference type="EMBL" id="TWH04166.1"/>
    </source>
</evidence>
<keyword evidence="8" id="KW-0249">Electron transport</keyword>
<keyword evidence="4" id="KW-1003">Cell membrane</keyword>
<evidence type="ECO:0000259" key="14">
    <source>
        <dbReference type="Pfam" id="PF01292"/>
    </source>
</evidence>
<feature type="transmembrane region" description="Helical" evidence="13">
    <location>
        <begin position="12"/>
        <end position="30"/>
    </location>
</feature>
<dbReference type="GO" id="GO:0020037">
    <property type="term" value="F:heme binding"/>
    <property type="evidence" value="ECO:0007669"/>
    <property type="project" value="TreeGrafter"/>
</dbReference>
<evidence type="ECO:0000256" key="11">
    <source>
        <dbReference type="ARBA" id="ARBA00023136"/>
    </source>
</evidence>
<evidence type="ECO:0000256" key="10">
    <source>
        <dbReference type="ARBA" id="ARBA00023004"/>
    </source>
</evidence>
<evidence type="ECO:0000256" key="2">
    <source>
        <dbReference type="ARBA" id="ARBA00004651"/>
    </source>
</evidence>
<feature type="domain" description="Cytochrome b561 bacterial/Ni-hydrogenase" evidence="14">
    <location>
        <begin position="7"/>
        <end position="175"/>
    </location>
</feature>
<comment type="subcellular location">
    <subcellularLocation>
        <location evidence="2">Cell membrane</location>
        <topology evidence="2">Multi-pass membrane protein</topology>
    </subcellularLocation>
</comment>
<evidence type="ECO:0000256" key="6">
    <source>
        <dbReference type="ARBA" id="ARBA00022692"/>
    </source>
</evidence>
<dbReference type="GO" id="GO:0005886">
    <property type="term" value="C:plasma membrane"/>
    <property type="evidence" value="ECO:0007669"/>
    <property type="project" value="UniProtKB-SubCell"/>
</dbReference>
<reference evidence="15 16" key="1">
    <citation type="submission" date="2019-07" db="EMBL/GenBank/DDBJ databases">
        <title>Genome sequencing of lignin-degrading bacterial isolates.</title>
        <authorList>
            <person name="Gladden J."/>
        </authorList>
    </citation>
    <scope>NUCLEOTIDE SEQUENCE [LARGE SCALE GENOMIC DNA]</scope>
    <source>
        <strain evidence="15 16">J19</strain>
    </source>
</reference>
<feature type="transmembrane region" description="Helical" evidence="13">
    <location>
        <begin position="87"/>
        <end position="110"/>
    </location>
</feature>
<dbReference type="GO" id="GO:0009055">
    <property type="term" value="F:electron transfer activity"/>
    <property type="evidence" value="ECO:0007669"/>
    <property type="project" value="InterPro"/>
</dbReference>
<dbReference type="EMBL" id="VLJS01000107">
    <property type="protein sequence ID" value="TWH04166.1"/>
    <property type="molecule type" value="Genomic_DNA"/>
</dbReference>
<proteinExistence type="inferred from homology"/>